<protein>
    <recommendedName>
        <fullName evidence="4">Involucrin repeat protein</fullName>
    </recommendedName>
</protein>
<feature type="compositionally biased region" description="Polar residues" evidence="1">
    <location>
        <begin position="43"/>
        <end position="60"/>
    </location>
</feature>
<sequence>MRTSTENERRSIGGVHGHRTSPSSTGSSSRSKNSLPALPPRAVTSSMEEPHTGGSSSGSLKEQDLKERETGKASSKEIRERDDRIERLERELQVMEREFTRELDRLSQNESETATFWQSKHSALNQQYLRTDTELRLLRSEVEVREAERDELRQGWEVLRRELKERDEEIRGLRSQVRGLKQFVSTSTRTDGSTSDEVFGNGMARLGNGLQNWIMNNFRRSQLVFGKADERTLAEIAGLVPMYEELTKVYFLQSLVSSILVEMVFEAYYVGLSHEQTEQFRKMEDMLRSFTGADEAVNQWRSATLTLIQREAPQQHAAATTSSVLDRINRILDAITTATPSETRDSKLRVLINNSIELAQLLAVQKAVLRVTFPHILPHQRVLFDADTMEDIGGEDEESLASGSREIACVAFPGVVKHGDESGGQLQFRNVITKARVLCRPED</sequence>
<feature type="compositionally biased region" description="Low complexity" evidence="1">
    <location>
        <begin position="20"/>
        <end position="31"/>
    </location>
</feature>
<reference evidence="2" key="2">
    <citation type="submission" date="2022-07" db="EMBL/GenBank/DDBJ databases">
        <authorList>
            <person name="Goncalves M.F.M."/>
            <person name="Hilario S."/>
            <person name="Van De Peer Y."/>
            <person name="Esteves A.C."/>
            <person name="Alves A."/>
        </authorList>
    </citation>
    <scope>NUCLEOTIDE SEQUENCE</scope>
    <source>
        <strain evidence="2">MUM 19.33</strain>
    </source>
</reference>
<name>A0A9P9Y1B2_9HYPO</name>
<dbReference type="AlphaFoldDB" id="A0A9P9Y1B2"/>
<keyword evidence="3" id="KW-1185">Reference proteome</keyword>
<comment type="caution">
    <text evidence="2">The sequence shown here is derived from an EMBL/GenBank/DDBJ whole genome shotgun (WGS) entry which is preliminary data.</text>
</comment>
<dbReference type="EMBL" id="JAGIXG020000021">
    <property type="protein sequence ID" value="KAI6781540.1"/>
    <property type="molecule type" value="Genomic_DNA"/>
</dbReference>
<evidence type="ECO:0000313" key="3">
    <source>
        <dbReference type="Proteomes" id="UP001055219"/>
    </source>
</evidence>
<dbReference type="Proteomes" id="UP001055219">
    <property type="component" value="Unassembled WGS sequence"/>
</dbReference>
<feature type="region of interest" description="Disordered" evidence="1">
    <location>
        <begin position="1"/>
        <end position="80"/>
    </location>
</feature>
<feature type="compositionally biased region" description="Basic and acidic residues" evidence="1">
    <location>
        <begin position="1"/>
        <end position="11"/>
    </location>
</feature>
<feature type="compositionally biased region" description="Basic and acidic residues" evidence="1">
    <location>
        <begin position="61"/>
        <end position="80"/>
    </location>
</feature>
<gene>
    <name evidence="2" type="ORF">J7T54_001503</name>
</gene>
<dbReference type="RefSeq" id="XP_051362396.1">
    <property type="nucleotide sequence ID" value="XM_051506388.1"/>
</dbReference>
<dbReference type="GeneID" id="75828021"/>
<evidence type="ECO:0000313" key="2">
    <source>
        <dbReference type="EMBL" id="KAI6781540.1"/>
    </source>
</evidence>
<reference evidence="2" key="1">
    <citation type="journal article" date="2021" name="J Fungi (Basel)">
        <title>Genomic and Metabolomic Analyses of the Marine Fungus Emericellopsis cladophorae: Insights into Saltwater Adaptability Mechanisms and Its Biosynthetic Potential.</title>
        <authorList>
            <person name="Goncalves M.F.M."/>
            <person name="Hilario S."/>
            <person name="Van de Peer Y."/>
            <person name="Esteves A.C."/>
            <person name="Alves A."/>
        </authorList>
    </citation>
    <scope>NUCLEOTIDE SEQUENCE</scope>
    <source>
        <strain evidence="2">MUM 19.33</strain>
    </source>
</reference>
<organism evidence="2 3">
    <name type="scientific">Emericellopsis cladophorae</name>
    <dbReference type="NCBI Taxonomy" id="2686198"/>
    <lineage>
        <taxon>Eukaryota</taxon>
        <taxon>Fungi</taxon>
        <taxon>Dikarya</taxon>
        <taxon>Ascomycota</taxon>
        <taxon>Pezizomycotina</taxon>
        <taxon>Sordariomycetes</taxon>
        <taxon>Hypocreomycetidae</taxon>
        <taxon>Hypocreales</taxon>
        <taxon>Bionectriaceae</taxon>
        <taxon>Emericellopsis</taxon>
    </lineage>
</organism>
<accession>A0A9P9Y1B2</accession>
<evidence type="ECO:0008006" key="4">
    <source>
        <dbReference type="Google" id="ProtNLM"/>
    </source>
</evidence>
<dbReference type="OrthoDB" id="5328813at2759"/>
<proteinExistence type="predicted"/>
<evidence type="ECO:0000256" key="1">
    <source>
        <dbReference type="SAM" id="MobiDB-lite"/>
    </source>
</evidence>